<dbReference type="Proteomes" id="UP000006085">
    <property type="component" value="Unassembled WGS sequence"/>
</dbReference>
<organism evidence="4 5">
    <name type="scientific">Bergeyella zoohelcum ATCC 43767</name>
    <dbReference type="NCBI Taxonomy" id="883096"/>
    <lineage>
        <taxon>Bacteria</taxon>
        <taxon>Pseudomonadati</taxon>
        <taxon>Bacteroidota</taxon>
        <taxon>Flavobacteriia</taxon>
        <taxon>Flavobacteriales</taxon>
        <taxon>Weeksellaceae</taxon>
        <taxon>Bergeyella</taxon>
    </lineage>
</organism>
<feature type="domain" description="Zeta toxin" evidence="3">
    <location>
        <begin position="100"/>
        <end position="216"/>
    </location>
</feature>
<reference evidence="4 5" key="1">
    <citation type="submission" date="2012-07" db="EMBL/GenBank/DDBJ databases">
        <title>The Genome Sequence of Bergeyella zoohelcum ATCC 43767.</title>
        <authorList>
            <consortium name="The Broad Institute Genome Sequencing Platform"/>
            <person name="Earl A."/>
            <person name="Ward D."/>
            <person name="Feldgarden M."/>
            <person name="Gevers D."/>
            <person name="Huys G."/>
            <person name="Walker B."/>
            <person name="Young S.K."/>
            <person name="Zeng Q."/>
            <person name="Gargeya S."/>
            <person name="Fitzgerald M."/>
            <person name="Haas B."/>
            <person name="Abouelleil A."/>
            <person name="Alvarado L."/>
            <person name="Arachchi H.M."/>
            <person name="Berlin A.M."/>
            <person name="Chapman S.B."/>
            <person name="Goldberg J."/>
            <person name="Griggs A."/>
            <person name="Gujja S."/>
            <person name="Hansen M."/>
            <person name="Howarth C."/>
            <person name="Imamovic A."/>
            <person name="Larimer J."/>
            <person name="McCowen C."/>
            <person name="Montmayeur A."/>
            <person name="Murphy C."/>
            <person name="Neiman D."/>
            <person name="Pearson M."/>
            <person name="Priest M."/>
            <person name="Roberts A."/>
            <person name="Saif S."/>
            <person name="Shea T."/>
            <person name="Sisk P."/>
            <person name="Sykes S."/>
            <person name="Wortman J."/>
            <person name="Nusbaum C."/>
            <person name="Birren B."/>
        </authorList>
    </citation>
    <scope>NUCLEOTIDE SEQUENCE [LARGE SCALE GENOMIC DNA]</scope>
    <source>
        <strain evidence="4 5">ATCC 43767</strain>
    </source>
</reference>
<evidence type="ECO:0000313" key="5">
    <source>
        <dbReference type="Proteomes" id="UP000006085"/>
    </source>
</evidence>
<comment type="caution">
    <text evidence="4">The sequence shown here is derived from an EMBL/GenBank/DDBJ whole genome shotgun (WGS) entry which is preliminary data.</text>
</comment>
<dbReference type="Gene3D" id="3.40.50.300">
    <property type="entry name" value="P-loop containing nucleotide triphosphate hydrolases"/>
    <property type="match status" value="1"/>
</dbReference>
<dbReference type="GO" id="GO:0016301">
    <property type="term" value="F:kinase activity"/>
    <property type="evidence" value="ECO:0007669"/>
    <property type="project" value="InterPro"/>
</dbReference>
<name>K1LPQ9_9FLAO</name>
<dbReference type="InterPro" id="IPR027417">
    <property type="entry name" value="P-loop_NTPase"/>
</dbReference>
<dbReference type="STRING" id="883096.HMPREF9699_01430"/>
<gene>
    <name evidence="4" type="ORF">HMPREF9699_01430</name>
</gene>
<evidence type="ECO:0000256" key="1">
    <source>
        <dbReference type="ARBA" id="ARBA00022741"/>
    </source>
</evidence>
<sequence>MSKAKRLRLFAGPNGSGKSTLFEAFRENHNPGIFVNSDWVEKEISEKGFIDMKPFGLEVTQNDLLDFFQTPNAQSLLQKSKTEGHAIDIAIKENIIVDKSKNTHSYEAALITSFIRAYLLKNGISFAFESVMSHHSKLDEIQKAKEMGYKIYLYFICLDSSDINISRVQNRVQKGGHSVDERKIVSRYHNTLKNLLPALNIADRAYIFDNSNQMLLIAEVNNNELKINIEPEHLPNWFTEYCINKIYS</sequence>
<dbReference type="GO" id="GO:0005524">
    <property type="term" value="F:ATP binding"/>
    <property type="evidence" value="ECO:0007669"/>
    <property type="project" value="UniProtKB-KW"/>
</dbReference>
<dbReference type="Pfam" id="PF06414">
    <property type="entry name" value="Zeta_toxin"/>
    <property type="match status" value="1"/>
</dbReference>
<dbReference type="EMBL" id="AGYA01000025">
    <property type="protein sequence ID" value="EKB56701.1"/>
    <property type="molecule type" value="Genomic_DNA"/>
</dbReference>
<dbReference type="PANTHER" id="PTHR39206">
    <property type="entry name" value="SLL8004 PROTEIN"/>
    <property type="match status" value="1"/>
</dbReference>
<keyword evidence="2" id="KW-0067">ATP-binding</keyword>
<dbReference type="AlphaFoldDB" id="K1LPQ9"/>
<evidence type="ECO:0000313" key="4">
    <source>
        <dbReference type="EMBL" id="EKB56701.1"/>
    </source>
</evidence>
<protein>
    <recommendedName>
        <fullName evidence="3">Zeta toxin domain-containing protein</fullName>
    </recommendedName>
</protein>
<dbReference type="PANTHER" id="PTHR39206:SF1">
    <property type="entry name" value="SLL8004 PROTEIN"/>
    <property type="match status" value="1"/>
</dbReference>
<proteinExistence type="predicted"/>
<dbReference type="PATRIC" id="fig|883096.3.peg.1470"/>
<accession>K1LPQ9</accession>
<dbReference type="HOGENOM" id="CLU_094497_1_2_10"/>
<keyword evidence="5" id="KW-1185">Reference proteome</keyword>
<dbReference type="eggNOG" id="COG4185">
    <property type="taxonomic scope" value="Bacteria"/>
</dbReference>
<dbReference type="SUPFAM" id="SSF52540">
    <property type="entry name" value="P-loop containing nucleoside triphosphate hydrolases"/>
    <property type="match status" value="1"/>
</dbReference>
<evidence type="ECO:0000259" key="3">
    <source>
        <dbReference type="Pfam" id="PF06414"/>
    </source>
</evidence>
<dbReference type="RefSeq" id="WP_002663646.1">
    <property type="nucleotide sequence ID" value="NZ_JH932293.1"/>
</dbReference>
<dbReference type="OrthoDB" id="9791543at2"/>
<dbReference type="InterPro" id="IPR010488">
    <property type="entry name" value="Zeta_toxin_domain"/>
</dbReference>
<evidence type="ECO:0000256" key="2">
    <source>
        <dbReference type="ARBA" id="ARBA00022840"/>
    </source>
</evidence>
<keyword evidence="1" id="KW-0547">Nucleotide-binding</keyword>